<feature type="compositionally biased region" description="Acidic residues" evidence="1">
    <location>
        <begin position="172"/>
        <end position="181"/>
    </location>
</feature>
<feature type="compositionally biased region" description="Basic and acidic residues" evidence="1">
    <location>
        <begin position="371"/>
        <end position="393"/>
    </location>
</feature>
<keyword evidence="3" id="KW-1185">Reference proteome</keyword>
<feature type="compositionally biased region" description="Polar residues" evidence="1">
    <location>
        <begin position="278"/>
        <end position="319"/>
    </location>
</feature>
<feature type="compositionally biased region" description="Basic residues" evidence="1">
    <location>
        <begin position="8"/>
        <end position="30"/>
    </location>
</feature>
<feature type="region of interest" description="Disordered" evidence="1">
    <location>
        <begin position="277"/>
        <end position="327"/>
    </location>
</feature>
<feature type="compositionally biased region" description="Basic and acidic residues" evidence="1">
    <location>
        <begin position="85"/>
        <end position="95"/>
    </location>
</feature>
<feature type="compositionally biased region" description="Polar residues" evidence="1">
    <location>
        <begin position="205"/>
        <end position="216"/>
    </location>
</feature>
<dbReference type="Proteomes" id="UP000235672">
    <property type="component" value="Unassembled WGS sequence"/>
</dbReference>
<protein>
    <submittedName>
        <fullName evidence="2">Uncharacterized protein</fullName>
    </submittedName>
</protein>
<dbReference type="EMBL" id="KZ613478">
    <property type="protein sequence ID" value="PMD22321.1"/>
    <property type="molecule type" value="Genomic_DNA"/>
</dbReference>
<evidence type="ECO:0000313" key="2">
    <source>
        <dbReference type="EMBL" id="PMD22321.1"/>
    </source>
</evidence>
<dbReference type="AlphaFoldDB" id="A0A2J6Q7T2"/>
<name>A0A2J6Q7T2_9HELO</name>
<proteinExistence type="predicted"/>
<gene>
    <name evidence="2" type="ORF">NA56DRAFT_99022</name>
</gene>
<dbReference type="OrthoDB" id="10672150at2759"/>
<feature type="region of interest" description="Disordered" evidence="1">
    <location>
        <begin position="163"/>
        <end position="252"/>
    </location>
</feature>
<evidence type="ECO:0000313" key="3">
    <source>
        <dbReference type="Proteomes" id="UP000235672"/>
    </source>
</evidence>
<evidence type="ECO:0000256" key="1">
    <source>
        <dbReference type="SAM" id="MobiDB-lite"/>
    </source>
</evidence>
<reference evidence="2 3" key="1">
    <citation type="submission" date="2016-05" db="EMBL/GenBank/DDBJ databases">
        <title>A degradative enzymes factory behind the ericoid mycorrhizal symbiosis.</title>
        <authorList>
            <consortium name="DOE Joint Genome Institute"/>
            <person name="Martino E."/>
            <person name="Morin E."/>
            <person name="Grelet G."/>
            <person name="Kuo A."/>
            <person name="Kohler A."/>
            <person name="Daghino S."/>
            <person name="Barry K."/>
            <person name="Choi C."/>
            <person name="Cichocki N."/>
            <person name="Clum A."/>
            <person name="Copeland A."/>
            <person name="Hainaut M."/>
            <person name="Haridas S."/>
            <person name="Labutti K."/>
            <person name="Lindquist E."/>
            <person name="Lipzen A."/>
            <person name="Khouja H.-R."/>
            <person name="Murat C."/>
            <person name="Ohm R."/>
            <person name="Olson A."/>
            <person name="Spatafora J."/>
            <person name="Veneault-Fourrey C."/>
            <person name="Henrissat B."/>
            <person name="Grigoriev I."/>
            <person name="Martin F."/>
            <person name="Perotto S."/>
        </authorList>
    </citation>
    <scope>NUCLEOTIDE SEQUENCE [LARGE SCALE GENOMIC DNA]</scope>
    <source>
        <strain evidence="2 3">UAMH 7357</strain>
    </source>
</reference>
<feature type="compositionally biased region" description="Polar residues" evidence="1">
    <location>
        <begin position="53"/>
        <end position="82"/>
    </location>
</feature>
<feature type="compositionally biased region" description="Low complexity" evidence="1">
    <location>
        <begin position="219"/>
        <end position="232"/>
    </location>
</feature>
<feature type="region of interest" description="Disordered" evidence="1">
    <location>
        <begin position="1"/>
        <end position="97"/>
    </location>
</feature>
<organism evidence="2 3">
    <name type="scientific">Hyaloscypha hepaticicola</name>
    <dbReference type="NCBI Taxonomy" id="2082293"/>
    <lineage>
        <taxon>Eukaryota</taxon>
        <taxon>Fungi</taxon>
        <taxon>Dikarya</taxon>
        <taxon>Ascomycota</taxon>
        <taxon>Pezizomycotina</taxon>
        <taxon>Leotiomycetes</taxon>
        <taxon>Helotiales</taxon>
        <taxon>Hyaloscyphaceae</taxon>
        <taxon>Hyaloscypha</taxon>
    </lineage>
</organism>
<accession>A0A2J6Q7T2</accession>
<sequence length="393" mass="43647">MEDDHSPPRARKRICFSGRKRFAAERHHRSREAPLLLNHTSTSPEPDMPGSLPSATMSKVSREQTTSPSTEGYQSDNSSCTLGNERPEAEKESQALKRSVKLVEWVPSQKYMENLAIYNTGPDIETSSGNIQEKARDRQVDNFGMSMQHQPIWGGLVETFSKKRKHSTVEQGTEEPEEIAETSDPKRKRLPHLSPQLESLPETPTPSHTMTSQSPGTEIPSSDIDDGSSISSFEDTPMKPKRRGTLKTATTRNVSLNQFRELPQLPEKNLTEILRARYSSSTTPTRNVQAALRNSTSSTLSTDNPSTLARSTASKSTPAPGSFSDDERFEASFRSAFGEWMDKHGKGIVEAVVKGAVEREMKRGVRKAMRKTVENAGVKERSMRSREGVEDAG</sequence>
<feature type="region of interest" description="Disordered" evidence="1">
    <location>
        <begin position="362"/>
        <end position="393"/>
    </location>
</feature>